<dbReference type="Proteomes" id="UP000012329">
    <property type="component" value="Unassembled WGS sequence"/>
</dbReference>
<dbReference type="SUPFAM" id="SSF51338">
    <property type="entry name" value="Composite domain of metallo-dependent hydrolases"/>
    <property type="match status" value="1"/>
</dbReference>
<dbReference type="Gene3D" id="2.30.40.10">
    <property type="entry name" value="Urease, subunit C, domain 1"/>
    <property type="match status" value="1"/>
</dbReference>
<evidence type="ECO:0008006" key="3">
    <source>
        <dbReference type="Google" id="ProtNLM"/>
    </source>
</evidence>
<reference evidence="1 2" key="1">
    <citation type="submission" date="2013-02" db="EMBL/GenBank/DDBJ databases">
        <authorList>
            <person name="Harkins D.M."/>
            <person name="Durkin A.S."/>
            <person name="Brinkac L.M."/>
            <person name="Haft D.H."/>
            <person name="Selengut J.D."/>
            <person name="Sanka R."/>
            <person name="DePew J."/>
            <person name="Purushe J."/>
            <person name="Whelen A.C."/>
            <person name="Vinetz J.M."/>
            <person name="Sutton G.G."/>
            <person name="Nierman W.C."/>
            <person name="Fouts D.E."/>
        </authorList>
    </citation>
    <scope>NUCLEOTIDE SEQUENCE [LARGE SCALE GENOMIC DNA]</scope>
    <source>
        <strain evidence="1 2">2002000626</strain>
    </source>
</reference>
<proteinExistence type="predicted"/>
<organism evidence="1 2">
    <name type="scientific">Leptospira interrogans str. 2002000626</name>
    <dbReference type="NCBI Taxonomy" id="996803"/>
    <lineage>
        <taxon>Bacteria</taxon>
        <taxon>Pseudomonadati</taxon>
        <taxon>Spirochaetota</taxon>
        <taxon>Spirochaetia</taxon>
        <taxon>Leptospirales</taxon>
        <taxon>Leptospiraceae</taxon>
        <taxon>Leptospira</taxon>
    </lineage>
</organism>
<accession>A0A829CVH4</accession>
<comment type="caution">
    <text evidence="1">The sequence shown here is derived from an EMBL/GenBank/DDBJ whole genome shotgun (WGS) entry which is preliminary data.</text>
</comment>
<dbReference type="InterPro" id="IPR011059">
    <property type="entry name" value="Metal-dep_hydrolase_composite"/>
</dbReference>
<evidence type="ECO:0000313" key="2">
    <source>
        <dbReference type="Proteomes" id="UP000012329"/>
    </source>
</evidence>
<dbReference type="AlphaFoldDB" id="A0A829CVH4"/>
<evidence type="ECO:0000313" key="1">
    <source>
        <dbReference type="EMBL" id="EMY04182.1"/>
    </source>
</evidence>
<dbReference type="EMBL" id="AFJL02000152">
    <property type="protein sequence ID" value="EMY04182.1"/>
    <property type="molecule type" value="Genomic_DNA"/>
</dbReference>
<name>A0A829CVH4_LEPIR</name>
<protein>
    <recommendedName>
        <fullName evidence="3">Amidohydrolase domain protein</fullName>
    </recommendedName>
</protein>
<gene>
    <name evidence="1" type="ORF">LEP1GSC029_2207</name>
</gene>
<sequence>MEYELVNACIVTKDRWISNGSIVIKDGIIASVNAGGPPAGKEFV</sequence>
<dbReference type="GO" id="GO:0016810">
    <property type="term" value="F:hydrolase activity, acting on carbon-nitrogen (but not peptide) bonds"/>
    <property type="evidence" value="ECO:0007669"/>
    <property type="project" value="InterPro"/>
</dbReference>